<gene>
    <name evidence="1" type="ORF">EJ08DRAFT_698442</name>
</gene>
<dbReference type="Proteomes" id="UP000800235">
    <property type="component" value="Unassembled WGS sequence"/>
</dbReference>
<evidence type="ECO:0000313" key="1">
    <source>
        <dbReference type="EMBL" id="KAF2429301.1"/>
    </source>
</evidence>
<dbReference type="AlphaFoldDB" id="A0A9P4NPG5"/>
<organism evidence="1 2">
    <name type="scientific">Tothia fuscella</name>
    <dbReference type="NCBI Taxonomy" id="1048955"/>
    <lineage>
        <taxon>Eukaryota</taxon>
        <taxon>Fungi</taxon>
        <taxon>Dikarya</taxon>
        <taxon>Ascomycota</taxon>
        <taxon>Pezizomycotina</taxon>
        <taxon>Dothideomycetes</taxon>
        <taxon>Pleosporomycetidae</taxon>
        <taxon>Venturiales</taxon>
        <taxon>Cylindrosympodiaceae</taxon>
        <taxon>Tothia</taxon>
    </lineage>
</organism>
<proteinExistence type="predicted"/>
<evidence type="ECO:0000313" key="2">
    <source>
        <dbReference type="Proteomes" id="UP000800235"/>
    </source>
</evidence>
<protein>
    <submittedName>
        <fullName evidence="1">Uncharacterized protein</fullName>
    </submittedName>
</protein>
<reference evidence="1" key="1">
    <citation type="journal article" date="2020" name="Stud. Mycol.">
        <title>101 Dothideomycetes genomes: a test case for predicting lifestyles and emergence of pathogens.</title>
        <authorList>
            <person name="Haridas S."/>
            <person name="Albert R."/>
            <person name="Binder M."/>
            <person name="Bloem J."/>
            <person name="Labutti K."/>
            <person name="Salamov A."/>
            <person name="Andreopoulos B."/>
            <person name="Baker S."/>
            <person name="Barry K."/>
            <person name="Bills G."/>
            <person name="Bluhm B."/>
            <person name="Cannon C."/>
            <person name="Castanera R."/>
            <person name="Culley D."/>
            <person name="Daum C."/>
            <person name="Ezra D."/>
            <person name="Gonzalez J."/>
            <person name="Henrissat B."/>
            <person name="Kuo A."/>
            <person name="Liang C."/>
            <person name="Lipzen A."/>
            <person name="Lutzoni F."/>
            <person name="Magnuson J."/>
            <person name="Mondo S."/>
            <person name="Nolan M."/>
            <person name="Ohm R."/>
            <person name="Pangilinan J."/>
            <person name="Park H.-J."/>
            <person name="Ramirez L."/>
            <person name="Alfaro M."/>
            <person name="Sun H."/>
            <person name="Tritt A."/>
            <person name="Yoshinaga Y."/>
            <person name="Zwiers L.-H."/>
            <person name="Turgeon B."/>
            <person name="Goodwin S."/>
            <person name="Spatafora J."/>
            <person name="Crous P."/>
            <person name="Grigoriev I."/>
        </authorList>
    </citation>
    <scope>NUCLEOTIDE SEQUENCE</scope>
    <source>
        <strain evidence="1">CBS 130266</strain>
    </source>
</reference>
<dbReference type="EMBL" id="MU007048">
    <property type="protein sequence ID" value="KAF2429301.1"/>
    <property type="molecule type" value="Genomic_DNA"/>
</dbReference>
<keyword evidence="2" id="KW-1185">Reference proteome</keyword>
<sequence>MAQIDTWYLKGQMYLDAKIKEARDDVREAMDYARAHGLEGRSWPEESHLHAMPWTPYPEDDEYFLWTPQQDKECKEMIDRMAITNWLGVQPEKLEEIFPSQQLWQDSRFNQEWTPGLLPALSVAGAWDDVALYKEAKLRVLEKRDREHRDGIFEGRARQAPQVDTRAEKKLKDLGIMRSEIEPPHGIYIHLEEGLFAKELEV</sequence>
<name>A0A9P4NPG5_9PEZI</name>
<accession>A0A9P4NPG5</accession>
<comment type="caution">
    <text evidence="1">The sequence shown here is derived from an EMBL/GenBank/DDBJ whole genome shotgun (WGS) entry which is preliminary data.</text>
</comment>